<reference evidence="2" key="2">
    <citation type="submission" date="2020-09" db="EMBL/GenBank/DDBJ databases">
        <authorList>
            <person name="Sun Q."/>
            <person name="Zhou Y."/>
        </authorList>
    </citation>
    <scope>NUCLEOTIDE SEQUENCE</scope>
    <source>
        <strain evidence="2">CGMCC 4.7430</strain>
    </source>
</reference>
<dbReference type="InterPro" id="IPR006531">
    <property type="entry name" value="Gp5/Vgr_OB"/>
</dbReference>
<evidence type="ECO:0000259" key="1">
    <source>
        <dbReference type="Pfam" id="PF04717"/>
    </source>
</evidence>
<comment type="caution">
    <text evidence="2">The sequence shown here is derived from an EMBL/GenBank/DDBJ whole genome shotgun (WGS) entry which is preliminary data.</text>
</comment>
<reference evidence="2" key="1">
    <citation type="journal article" date="2014" name="Int. J. Syst. Evol. Microbiol.">
        <title>Complete genome sequence of Corynebacterium casei LMG S-19264T (=DSM 44701T), isolated from a smear-ripened cheese.</title>
        <authorList>
            <consortium name="US DOE Joint Genome Institute (JGI-PGF)"/>
            <person name="Walter F."/>
            <person name="Albersmeier A."/>
            <person name="Kalinowski J."/>
            <person name="Ruckert C."/>
        </authorList>
    </citation>
    <scope>NUCLEOTIDE SEQUENCE</scope>
    <source>
        <strain evidence="2">CGMCC 4.7430</strain>
    </source>
</reference>
<organism evidence="2 3">
    <name type="scientific">Nonomuraea glycinis</name>
    <dbReference type="NCBI Taxonomy" id="2047744"/>
    <lineage>
        <taxon>Bacteria</taxon>
        <taxon>Bacillati</taxon>
        <taxon>Actinomycetota</taxon>
        <taxon>Actinomycetes</taxon>
        <taxon>Streptosporangiales</taxon>
        <taxon>Streptosporangiaceae</taxon>
        <taxon>Nonomuraea</taxon>
    </lineage>
</organism>
<dbReference type="AlphaFoldDB" id="A0A918AF98"/>
<dbReference type="NCBIfam" id="NF033848">
    <property type="entry name" value="VgrG_rel"/>
    <property type="match status" value="1"/>
</dbReference>
<gene>
    <name evidence="2" type="ORF">GCM10012278_84430</name>
</gene>
<dbReference type="RefSeq" id="WP_189144386.1">
    <property type="nucleotide sequence ID" value="NZ_BMNK01000023.1"/>
</dbReference>
<feature type="domain" description="Gp5/Type VI secretion system Vgr protein OB-fold" evidence="1">
    <location>
        <begin position="364"/>
        <end position="437"/>
    </location>
</feature>
<dbReference type="Pfam" id="PF05954">
    <property type="entry name" value="Phage_GPD"/>
    <property type="match status" value="1"/>
</dbReference>
<dbReference type="EMBL" id="BMNK01000023">
    <property type="protein sequence ID" value="GGP17259.1"/>
    <property type="molecule type" value="Genomic_DNA"/>
</dbReference>
<dbReference type="Pfam" id="PF04717">
    <property type="entry name" value="Phage_base_V"/>
    <property type="match status" value="1"/>
</dbReference>
<dbReference type="InterPro" id="IPR047702">
    <property type="entry name" value="VgrG-rel"/>
</dbReference>
<keyword evidence="3" id="KW-1185">Reference proteome</keyword>
<dbReference type="SUPFAM" id="SSF69255">
    <property type="entry name" value="gp5 N-terminal domain-like"/>
    <property type="match status" value="1"/>
</dbReference>
<dbReference type="SUPFAM" id="SSF69279">
    <property type="entry name" value="Phage tail proteins"/>
    <property type="match status" value="1"/>
</dbReference>
<evidence type="ECO:0000313" key="3">
    <source>
        <dbReference type="Proteomes" id="UP000660745"/>
    </source>
</evidence>
<sequence>MAAELFTGGLVVEVEGSPLPEDVAALLASGYVEDSRHLPGVFVLRFRDDGGVALGKGRFAIGAKVRLRVQTSAPGGPRPLMNGEVTSVALDVSADGTFSEVRGMDEAHRLMRGRRVAVYPDMAVADIVRMVARRAGLKPGEIDALPGLGGRPGTQINQDGISDWEFLSRLSQRTGARVRVVDGKLSFLLPGPRGGSPEVTVAAGGELLSLRATVSAGGQVPEVEVRGWDYQNKQEITAVATPAAADAEAPGADPVALGGRFGAPSLLAGDSRHRTQAEVSAAAKALATDLGGGAADLEGVVRGDPELRAGTLMKLVNVGTPFEGRYRLSGTRHVFSAVTGYTTAFTVSAGPPRPSPPGRMGLVPAIVSDVHDPAGQGRLRLSMPWLAAGYTSGWARVMVAGAGDDRGAVLPVEVGDEVLVGFENGDIDHPYVLGGLYNGRDAVPKLSAPVVDDVSGQVNVRALVSRTGHRLELVDSVTAGGGVLLATGDERSTVRLDARTGAVTIKGAAGVTVEATNGPLEIKSAAGITVDAGMGPLDLKGARVTVTGQADVAIQGIQVRIN</sequence>
<protein>
    <submittedName>
        <fullName evidence="2">Type IV secretion protein Rhs</fullName>
    </submittedName>
</protein>
<evidence type="ECO:0000313" key="2">
    <source>
        <dbReference type="EMBL" id="GGP17259.1"/>
    </source>
</evidence>
<dbReference type="Proteomes" id="UP000660745">
    <property type="component" value="Unassembled WGS sequence"/>
</dbReference>
<dbReference type="InterPro" id="IPR037026">
    <property type="entry name" value="Vgr_OB-fold_dom_sf"/>
</dbReference>
<name>A0A918AF98_9ACTN</name>
<accession>A0A918AF98</accession>
<proteinExistence type="predicted"/>
<dbReference type="Gene3D" id="2.40.50.230">
    <property type="entry name" value="Gp5 N-terminal domain"/>
    <property type="match status" value="1"/>
</dbReference>